<evidence type="ECO:0000259" key="5">
    <source>
        <dbReference type="Pfam" id="PF02570"/>
    </source>
</evidence>
<name>A0ABV1EQ89_9FIRM</name>
<dbReference type="Gene3D" id="3.40.50.10230">
    <property type="entry name" value="Cobalamin biosynthesis CobH/CbiC, precorrin-8X methylmutase"/>
    <property type="match status" value="1"/>
</dbReference>
<evidence type="ECO:0000256" key="4">
    <source>
        <dbReference type="ARBA" id="ARBA00023235"/>
    </source>
</evidence>
<dbReference type="EMBL" id="JBBMFT010000005">
    <property type="protein sequence ID" value="MEQ2456761.1"/>
    <property type="molecule type" value="Genomic_DNA"/>
</dbReference>
<gene>
    <name evidence="6" type="ORF">WMO45_09520</name>
</gene>
<dbReference type="Pfam" id="PF02570">
    <property type="entry name" value="CbiC"/>
    <property type="match status" value="1"/>
</dbReference>
<evidence type="ECO:0000313" key="6">
    <source>
        <dbReference type="EMBL" id="MEQ2456761.1"/>
    </source>
</evidence>
<evidence type="ECO:0000256" key="3">
    <source>
        <dbReference type="ARBA" id="ARBA00022573"/>
    </source>
</evidence>
<dbReference type="SUPFAM" id="SSF63965">
    <property type="entry name" value="Precorrin-8X methylmutase CbiC/CobH"/>
    <property type="match status" value="1"/>
</dbReference>
<feature type="domain" description="Cobalamin biosynthesis precorrin-8X methylmutase CobH/CbiC" evidence="5">
    <location>
        <begin position="13"/>
        <end position="207"/>
    </location>
</feature>
<sequence length="215" mass="22777">MKKIQLQRVAPAEIEERSMEIITQELGERTFPADQLPVIKRAIHTSADFDYADNLVFSTGAVEKGIAAIRGGCTIVTDTQMAFSGVNKRVLEKFGGKAVCFMSDPDVAAEAKARGETRATVSMERAAALPGPLILAIGNAPTALVRACELIEAGKMAPALVIGVPVGFVNVVESKELLLTMDTPHIVARGRKGGSNIAAAICNALIYQASNNARE</sequence>
<keyword evidence="4" id="KW-0413">Isomerase</keyword>
<evidence type="ECO:0000256" key="2">
    <source>
        <dbReference type="ARBA" id="ARBA00009774"/>
    </source>
</evidence>
<dbReference type="InterPro" id="IPR003722">
    <property type="entry name" value="Cbl_synth_CobH/CbiC"/>
</dbReference>
<keyword evidence="3" id="KW-0169">Cobalamin biosynthesis</keyword>
<organism evidence="6 7">
    <name type="scientific">Flavonifractor hominis</name>
    <dbReference type="NCBI Taxonomy" id="3133178"/>
    <lineage>
        <taxon>Bacteria</taxon>
        <taxon>Bacillati</taxon>
        <taxon>Bacillota</taxon>
        <taxon>Clostridia</taxon>
        <taxon>Eubacteriales</taxon>
        <taxon>Oscillospiraceae</taxon>
        <taxon>Flavonifractor</taxon>
    </lineage>
</organism>
<comment type="pathway">
    <text evidence="1">Cofactor biosynthesis; adenosylcobalamin biosynthesis.</text>
</comment>
<protein>
    <submittedName>
        <fullName evidence="6">Precorrin-8X methylmutase</fullName>
    </submittedName>
</protein>
<keyword evidence="7" id="KW-1185">Reference proteome</keyword>
<dbReference type="Proteomes" id="UP001440599">
    <property type="component" value="Unassembled WGS sequence"/>
</dbReference>
<proteinExistence type="inferred from homology"/>
<dbReference type="InterPro" id="IPR036588">
    <property type="entry name" value="CobH/CbiC_sf"/>
</dbReference>
<evidence type="ECO:0000313" key="7">
    <source>
        <dbReference type="Proteomes" id="UP001440599"/>
    </source>
</evidence>
<dbReference type="PANTHER" id="PTHR43588">
    <property type="entry name" value="COBALT-PRECORRIN-8 METHYLMUTASE"/>
    <property type="match status" value="1"/>
</dbReference>
<comment type="caution">
    <text evidence="6">The sequence shown here is derived from an EMBL/GenBank/DDBJ whole genome shotgun (WGS) entry which is preliminary data.</text>
</comment>
<reference evidence="6 7" key="1">
    <citation type="submission" date="2024-03" db="EMBL/GenBank/DDBJ databases">
        <title>Human intestinal bacterial collection.</title>
        <authorList>
            <person name="Pauvert C."/>
            <person name="Hitch T.C.A."/>
            <person name="Clavel T."/>
        </authorList>
    </citation>
    <scope>NUCLEOTIDE SEQUENCE [LARGE SCALE GENOMIC DNA]</scope>
    <source>
        <strain evidence="6 7">CLA-AP-H34</strain>
    </source>
</reference>
<dbReference type="RefSeq" id="WP_349140458.1">
    <property type="nucleotide sequence ID" value="NZ_JBBMFT010000005.1"/>
</dbReference>
<accession>A0ABV1EQ89</accession>
<dbReference type="PANTHER" id="PTHR43588:SF1">
    <property type="entry name" value="COBALT-PRECORRIN-8 METHYLMUTASE"/>
    <property type="match status" value="1"/>
</dbReference>
<evidence type="ECO:0000256" key="1">
    <source>
        <dbReference type="ARBA" id="ARBA00004953"/>
    </source>
</evidence>
<comment type="similarity">
    <text evidence="2">Belongs to the CobH/CbiC family.</text>
</comment>